<reference evidence="2 3" key="2">
    <citation type="submission" date="2016-08" db="EMBL/GenBank/DDBJ databases">
        <title>Pervasive Adenine N6-methylation of Active Genes in Fungi.</title>
        <authorList>
            <consortium name="DOE Joint Genome Institute"/>
            <person name="Mondo S.J."/>
            <person name="Dannebaum R.O."/>
            <person name="Kuo R.C."/>
            <person name="Labutti K."/>
            <person name="Haridas S."/>
            <person name="Kuo A."/>
            <person name="Salamov A."/>
            <person name="Ahrendt S.R."/>
            <person name="Lipzen A."/>
            <person name="Sullivan W."/>
            <person name="Andreopoulos W.B."/>
            <person name="Clum A."/>
            <person name="Lindquist E."/>
            <person name="Daum C."/>
            <person name="Ramamoorthy G.K."/>
            <person name="Gryganskyi A."/>
            <person name="Culley D."/>
            <person name="Magnuson J.K."/>
            <person name="James T.Y."/>
            <person name="O'Malley M.A."/>
            <person name="Stajich J.E."/>
            <person name="Spatafora J.W."/>
            <person name="Visel A."/>
            <person name="Grigoriev I.V."/>
        </authorList>
    </citation>
    <scope>NUCLEOTIDE SEQUENCE [LARGE SCALE GENOMIC DNA]</scope>
    <source>
        <strain evidence="2 3">S4</strain>
    </source>
</reference>
<organism evidence="2 3">
    <name type="scientific">Anaeromyces robustus</name>
    <dbReference type="NCBI Taxonomy" id="1754192"/>
    <lineage>
        <taxon>Eukaryota</taxon>
        <taxon>Fungi</taxon>
        <taxon>Fungi incertae sedis</taxon>
        <taxon>Chytridiomycota</taxon>
        <taxon>Chytridiomycota incertae sedis</taxon>
        <taxon>Neocallimastigomycetes</taxon>
        <taxon>Neocallimastigales</taxon>
        <taxon>Neocallimastigaceae</taxon>
        <taxon>Anaeromyces</taxon>
    </lineage>
</organism>
<dbReference type="AlphaFoldDB" id="A0A1Y1XJD5"/>
<proteinExistence type="predicted"/>
<evidence type="ECO:0000313" key="3">
    <source>
        <dbReference type="Proteomes" id="UP000193944"/>
    </source>
</evidence>
<evidence type="ECO:0000313" key="2">
    <source>
        <dbReference type="EMBL" id="ORX85867.1"/>
    </source>
</evidence>
<protein>
    <submittedName>
        <fullName evidence="2">Uncharacterized protein</fullName>
    </submittedName>
</protein>
<name>A0A1Y1XJD5_9FUNG</name>
<sequence>MEYSKLFFFFFLFIVLVNAIPIPKDEVTKSLTSSNTNEGEGERDLTQKEINDMAFEIIDNVSDSLQDAFKEELKPENANEVVNKTINDIVNKNSDNLLKIIQDFIQKNIKNGNIEKMANDAAAQIAIVLDEKIIPSITDKIKIDENFEKFTKDVLDNAGKNIHNFIENAFAKTKEFTDNLNINSSSDISSIITNGIGYLIKKTLCKSLGHELSGVCENISTTIIVNITEILNGIVRTSINAASGNSISVACNVIPTKILGDLSHIIVNTITKQISDTTHNDTEQAQKITNNIISIITNTIENLLCGKVKNTDMNVINRDPNDIAVDLIDRFNNISKEVITNLNNGTGNKNGSENTLADKITKDIHDIQKTMKNDINFENYELPAEFEQYQFSKITEPFNGKSIITGFDKKTEGGAISQIDLAKSDLNQPIINFNAPVYFYVVLNKDK</sequence>
<feature type="signal peptide" evidence="1">
    <location>
        <begin position="1"/>
        <end position="19"/>
    </location>
</feature>
<keyword evidence="1" id="KW-0732">Signal</keyword>
<dbReference type="Proteomes" id="UP000193944">
    <property type="component" value="Unassembled WGS sequence"/>
</dbReference>
<gene>
    <name evidence="2" type="ORF">BCR32DRAFT_275953</name>
</gene>
<feature type="chain" id="PRO_5012982763" evidence="1">
    <location>
        <begin position="20"/>
        <end position="447"/>
    </location>
</feature>
<accession>A0A1Y1XJD5</accession>
<reference evidence="2 3" key="1">
    <citation type="submission" date="2016-08" db="EMBL/GenBank/DDBJ databases">
        <title>A Parts List for Fungal Cellulosomes Revealed by Comparative Genomics.</title>
        <authorList>
            <consortium name="DOE Joint Genome Institute"/>
            <person name="Haitjema C.H."/>
            <person name="Gilmore S.P."/>
            <person name="Henske J.K."/>
            <person name="Solomon K.V."/>
            <person name="De Groot R."/>
            <person name="Kuo A."/>
            <person name="Mondo S.J."/>
            <person name="Salamov A.A."/>
            <person name="Labutti K."/>
            <person name="Zhao Z."/>
            <person name="Chiniquy J."/>
            <person name="Barry K."/>
            <person name="Brewer H.M."/>
            <person name="Purvine S.O."/>
            <person name="Wright A.T."/>
            <person name="Boxma B."/>
            <person name="Van Alen T."/>
            <person name="Hackstein J.H."/>
            <person name="Baker S.E."/>
            <person name="Grigoriev I.V."/>
            <person name="O'Malley M.A."/>
        </authorList>
    </citation>
    <scope>NUCLEOTIDE SEQUENCE [LARGE SCALE GENOMIC DNA]</scope>
    <source>
        <strain evidence="2 3">S4</strain>
    </source>
</reference>
<keyword evidence="3" id="KW-1185">Reference proteome</keyword>
<evidence type="ECO:0000256" key="1">
    <source>
        <dbReference type="SAM" id="SignalP"/>
    </source>
</evidence>
<dbReference type="EMBL" id="MCFG01000029">
    <property type="protein sequence ID" value="ORX85867.1"/>
    <property type="molecule type" value="Genomic_DNA"/>
</dbReference>
<comment type="caution">
    <text evidence="2">The sequence shown here is derived from an EMBL/GenBank/DDBJ whole genome shotgun (WGS) entry which is preliminary data.</text>
</comment>